<reference evidence="1" key="1">
    <citation type="submission" date="2019-02" db="EMBL/GenBank/DDBJ databases">
        <authorList>
            <person name="Gruber-Vodicka R. H."/>
            <person name="Seah K. B. B."/>
        </authorList>
    </citation>
    <scope>NUCLEOTIDE SEQUENCE</scope>
    <source>
        <strain evidence="1">BECK_BZ198</strain>
    </source>
</reference>
<dbReference type="EMBL" id="CAADGH010000032">
    <property type="protein sequence ID" value="VFK75802.1"/>
    <property type="molecule type" value="Genomic_DNA"/>
</dbReference>
<protein>
    <submittedName>
        <fullName evidence="1">Abi-like protein</fullName>
    </submittedName>
</protein>
<dbReference type="AlphaFoldDB" id="A0A451BBY1"/>
<dbReference type="InterPro" id="IPR011664">
    <property type="entry name" value="Abi_system_AbiD/AbiF-like"/>
</dbReference>
<gene>
    <name evidence="1" type="ORF">BECKMB1821H_GA0114242_103211</name>
</gene>
<name>A0A451BBY1_9GAMM</name>
<accession>A0A451BBY1</accession>
<organism evidence="1">
    <name type="scientific">Candidatus Kentrum sp. MB</name>
    <dbReference type="NCBI Taxonomy" id="2138164"/>
    <lineage>
        <taxon>Bacteria</taxon>
        <taxon>Pseudomonadati</taxon>
        <taxon>Pseudomonadota</taxon>
        <taxon>Gammaproteobacteria</taxon>
        <taxon>Candidatus Kentrum</taxon>
    </lineage>
</organism>
<sequence length="180" mass="21395">MEFKKAPYGAFFVLKIYMKFNKPPKTIKEQVDLLQSRGMIIDDYAMVAHSLKHLNYYRLIGYWLPFQKNKTTHEFKPGTGFEHVLDSYMFDKKLRLLLLNAIERIEVSVRTQWAYNLAIKHGAHSYLDSDLFYDKENSTKIIKHYWKKLIDQMRYLSSITRKHIAIQHSLQYGVLAKLCL</sequence>
<dbReference type="Pfam" id="PF07751">
    <property type="entry name" value="Abi_2"/>
    <property type="match status" value="1"/>
</dbReference>
<proteinExistence type="predicted"/>
<evidence type="ECO:0000313" key="1">
    <source>
        <dbReference type="EMBL" id="VFK75802.1"/>
    </source>
</evidence>